<sequence>MRSFCLLLSATVFAFGLSSSALADAAEDVKAAYDQWNEDFNSGDAEKLASHYSDDAIFLPPTHTVVEGPQAVQEFFAALFDSGVTGHTLEIIKVIEHGEEITAAARWAAKGGDGADIGGIGTHVFQRQDDGSLKLALHTFN</sequence>
<protein>
    <submittedName>
        <fullName evidence="3">Nuclear transport factor 2 family protein</fullName>
    </submittedName>
</protein>
<dbReference type="RefSeq" id="WP_322187695.1">
    <property type="nucleotide sequence ID" value="NZ_JAXLPB010000004.1"/>
</dbReference>
<dbReference type="Proteomes" id="UP001294412">
    <property type="component" value="Unassembled WGS sequence"/>
</dbReference>
<keyword evidence="4" id="KW-1185">Reference proteome</keyword>
<evidence type="ECO:0000259" key="2">
    <source>
        <dbReference type="Pfam" id="PF12680"/>
    </source>
</evidence>
<comment type="caution">
    <text evidence="3">The sequence shown here is derived from an EMBL/GenBank/DDBJ whole genome shotgun (WGS) entry which is preliminary data.</text>
</comment>
<gene>
    <name evidence="3" type="ORF">U0C82_13595</name>
</gene>
<evidence type="ECO:0000256" key="1">
    <source>
        <dbReference type="SAM" id="SignalP"/>
    </source>
</evidence>
<feature type="signal peptide" evidence="1">
    <location>
        <begin position="1"/>
        <end position="23"/>
    </location>
</feature>
<dbReference type="InterPro" id="IPR032710">
    <property type="entry name" value="NTF2-like_dom_sf"/>
</dbReference>
<proteinExistence type="predicted"/>
<keyword evidence="1" id="KW-0732">Signal</keyword>
<organism evidence="3 4">
    <name type="scientific">Fulvimarina uroteuthidis</name>
    <dbReference type="NCBI Taxonomy" id="3098149"/>
    <lineage>
        <taxon>Bacteria</taxon>
        <taxon>Pseudomonadati</taxon>
        <taxon>Pseudomonadota</taxon>
        <taxon>Alphaproteobacteria</taxon>
        <taxon>Hyphomicrobiales</taxon>
        <taxon>Aurantimonadaceae</taxon>
        <taxon>Fulvimarina</taxon>
    </lineage>
</organism>
<dbReference type="EMBL" id="JAXLPB010000004">
    <property type="protein sequence ID" value="MDY8110173.1"/>
    <property type="molecule type" value="Genomic_DNA"/>
</dbReference>
<dbReference type="InterPro" id="IPR037401">
    <property type="entry name" value="SnoaL-like"/>
</dbReference>
<dbReference type="Gene3D" id="3.10.450.50">
    <property type="match status" value="1"/>
</dbReference>
<evidence type="ECO:0000313" key="4">
    <source>
        <dbReference type="Proteomes" id="UP001294412"/>
    </source>
</evidence>
<dbReference type="Pfam" id="PF12680">
    <property type="entry name" value="SnoaL_2"/>
    <property type="match status" value="1"/>
</dbReference>
<dbReference type="SUPFAM" id="SSF54427">
    <property type="entry name" value="NTF2-like"/>
    <property type="match status" value="1"/>
</dbReference>
<reference evidence="3 4" key="1">
    <citation type="submission" date="2023-12" db="EMBL/GenBank/DDBJ databases">
        <title>Description of Novel Strain Fulvimarina sp. 2208YS6-2-32 isolated from Uroteuthis (Photololigo) edulis.</title>
        <authorList>
            <person name="Park J.-S."/>
        </authorList>
    </citation>
    <scope>NUCLEOTIDE SEQUENCE [LARGE SCALE GENOMIC DNA]</scope>
    <source>
        <strain evidence="3 4">2208YS6-2-32</strain>
    </source>
</reference>
<evidence type="ECO:0000313" key="3">
    <source>
        <dbReference type="EMBL" id="MDY8110173.1"/>
    </source>
</evidence>
<accession>A0ABU5I477</accession>
<feature type="domain" description="SnoaL-like" evidence="2">
    <location>
        <begin position="35"/>
        <end position="131"/>
    </location>
</feature>
<feature type="chain" id="PRO_5047259341" evidence="1">
    <location>
        <begin position="24"/>
        <end position="141"/>
    </location>
</feature>
<name>A0ABU5I477_9HYPH</name>